<proteinExistence type="predicted"/>
<dbReference type="Pfam" id="PF13360">
    <property type="entry name" value="PQQ_2"/>
    <property type="match status" value="2"/>
</dbReference>
<evidence type="ECO:0000313" key="3">
    <source>
        <dbReference type="Proteomes" id="UP001203207"/>
    </source>
</evidence>
<accession>A0AAE3K964</accession>
<dbReference type="InterPro" id="IPR011047">
    <property type="entry name" value="Quinoprotein_ADH-like_sf"/>
</dbReference>
<dbReference type="SMART" id="SM00564">
    <property type="entry name" value="PQQ"/>
    <property type="match status" value="6"/>
</dbReference>
<protein>
    <submittedName>
        <fullName evidence="2">PQQ-binding-like beta-propeller repeat protein</fullName>
    </submittedName>
</protein>
<reference evidence="2" key="2">
    <citation type="submission" date="2022-02" db="EMBL/GenBank/DDBJ databases">
        <authorList>
            <person name="Elcheninov A.G."/>
            <person name="Sorokin D.Y."/>
            <person name="Kublanov I.V."/>
        </authorList>
    </citation>
    <scope>NUCLEOTIDE SEQUENCE</scope>
    <source>
        <strain evidence="2">AArc-St2</strain>
    </source>
</reference>
<name>A0AAE3K964_9EURY</name>
<evidence type="ECO:0000313" key="2">
    <source>
        <dbReference type="EMBL" id="MCL9817225.1"/>
    </source>
</evidence>
<dbReference type="Proteomes" id="UP001203207">
    <property type="component" value="Unassembled WGS sequence"/>
</dbReference>
<dbReference type="PROSITE" id="PS51257">
    <property type="entry name" value="PROKAR_LIPOPROTEIN"/>
    <property type="match status" value="1"/>
</dbReference>
<feature type="domain" description="Pyrrolo-quinoline quinone repeat" evidence="1">
    <location>
        <begin position="123"/>
        <end position="237"/>
    </location>
</feature>
<keyword evidence="3" id="KW-1185">Reference proteome</keyword>
<dbReference type="AlphaFoldDB" id="A0AAE3K964"/>
<dbReference type="EMBL" id="JAKRVX010000003">
    <property type="protein sequence ID" value="MCL9817225.1"/>
    <property type="molecule type" value="Genomic_DNA"/>
</dbReference>
<comment type="caution">
    <text evidence="2">The sequence shown here is derived from an EMBL/GenBank/DDBJ whole genome shotgun (WGS) entry which is preliminary data.</text>
</comment>
<dbReference type="PANTHER" id="PTHR44394">
    <property type="entry name" value="BETA-ALANINE-ACTIVATING ENZYME"/>
    <property type="match status" value="1"/>
</dbReference>
<organism evidence="2 3">
    <name type="scientific">Natronocalculus amylovorans</name>
    <dbReference type="NCBI Taxonomy" id="2917812"/>
    <lineage>
        <taxon>Archaea</taxon>
        <taxon>Methanobacteriati</taxon>
        <taxon>Methanobacteriota</taxon>
        <taxon>Stenosarchaea group</taxon>
        <taxon>Halobacteria</taxon>
        <taxon>Halobacteriales</taxon>
        <taxon>Haloferacaceae</taxon>
        <taxon>Natronocalculus</taxon>
    </lineage>
</organism>
<sequence length="447" mass="48876">MADRNNSSKRYSFSRRNAIKASGAALIGGLAGCVAAPGTPVYDKTQAEFNPELLPYDRTYPDDENITMFRRGLRRLGYYPEQTVPDAVEINWQLPVNYIGHTAAKASPLPTPDGETVLIPADTGRVHAVTPNGEHKWTVQTGATNLGIHGTPAIVDNVAYIGGYDGDLYAFNIHTGEEVWRTSRMELDGSIAIGSSPAYWDGVIYVVTEYNHPPAGTMWAIDAASGQPLWKDDRPLGMPHPSTAIDPKTERMAIGSNDGVMYCWEFPSLEPAWEFETGAEIKGTTPMYEGGVFVGSWDGNFYRLNLEDGTETWRFETGRVIMSNPGIDPETGIVYMGGDDNHVHALDTETGEEIWSTNVGGSVIGSLTVTADAVLVGSYDTHLYALEKDTGTVRWRVQSRGHVTSEAVPHDGRIYYAERGDISGYWDEDEAEVVNAPGHAYCLVPSE</sequence>
<dbReference type="InterPro" id="IPR052091">
    <property type="entry name" value="Beta-ala_Activ/Resist"/>
</dbReference>
<dbReference type="PROSITE" id="PS51318">
    <property type="entry name" value="TAT"/>
    <property type="match status" value="1"/>
</dbReference>
<dbReference type="GO" id="GO:0043041">
    <property type="term" value="P:amino acid activation for nonribosomal peptide biosynthetic process"/>
    <property type="evidence" value="ECO:0007669"/>
    <property type="project" value="TreeGrafter"/>
</dbReference>
<gene>
    <name evidence="2" type="ORF">AArcSt2_09735</name>
</gene>
<dbReference type="InterPro" id="IPR006311">
    <property type="entry name" value="TAT_signal"/>
</dbReference>
<dbReference type="InterPro" id="IPR015943">
    <property type="entry name" value="WD40/YVTN_repeat-like_dom_sf"/>
</dbReference>
<dbReference type="Gene3D" id="2.130.10.10">
    <property type="entry name" value="YVTN repeat-like/Quinoprotein amine dehydrogenase"/>
    <property type="match status" value="3"/>
</dbReference>
<reference evidence="2" key="1">
    <citation type="journal article" date="2022" name="Syst. Appl. Microbiol.">
        <title>Natronocalculus amylovorans gen. nov., sp. nov., and Natranaeroarchaeum aerophilus sp. nov., dominant culturable amylolytic natronoarchaea from hypersaline soda lakes in southwestern Siberia.</title>
        <authorList>
            <person name="Sorokin D.Y."/>
            <person name="Elcheninov A.G."/>
            <person name="Khizhniak T.V."/>
            <person name="Koenen M."/>
            <person name="Bale N.J."/>
            <person name="Damste J.S.S."/>
            <person name="Kublanov I.V."/>
        </authorList>
    </citation>
    <scope>NUCLEOTIDE SEQUENCE</scope>
    <source>
        <strain evidence="2">AArc-St2</strain>
    </source>
</reference>
<feature type="domain" description="Pyrrolo-quinoline quinone repeat" evidence="1">
    <location>
        <begin position="331"/>
        <end position="401"/>
    </location>
</feature>
<dbReference type="InterPro" id="IPR018391">
    <property type="entry name" value="PQQ_b-propeller_rpt"/>
</dbReference>
<dbReference type="PANTHER" id="PTHR44394:SF1">
    <property type="entry name" value="BETA-ALANINE-ACTIVATING ENZYME"/>
    <property type="match status" value="1"/>
</dbReference>
<dbReference type="RefSeq" id="WP_250584248.1">
    <property type="nucleotide sequence ID" value="NZ_JAKRVX010000003.1"/>
</dbReference>
<evidence type="ECO:0000259" key="1">
    <source>
        <dbReference type="Pfam" id="PF13360"/>
    </source>
</evidence>
<dbReference type="InterPro" id="IPR002372">
    <property type="entry name" value="PQQ_rpt_dom"/>
</dbReference>
<dbReference type="SUPFAM" id="SSF50998">
    <property type="entry name" value="Quinoprotein alcohol dehydrogenase-like"/>
    <property type="match status" value="2"/>
</dbReference>